<evidence type="ECO:0000256" key="1">
    <source>
        <dbReference type="SAM" id="MobiDB-lite"/>
    </source>
</evidence>
<feature type="chain" id="PRO_5037188061" description="DUF5666 domain-containing protein" evidence="2">
    <location>
        <begin position="21"/>
        <end position="440"/>
    </location>
</feature>
<feature type="domain" description="DUF5666" evidence="3">
    <location>
        <begin position="249"/>
        <end position="309"/>
    </location>
</feature>
<feature type="compositionally biased region" description="Low complexity" evidence="1">
    <location>
        <begin position="20"/>
        <end position="35"/>
    </location>
</feature>
<protein>
    <recommendedName>
        <fullName evidence="3">DUF5666 domain-containing protein</fullName>
    </recommendedName>
</protein>
<dbReference type="PROSITE" id="PS51257">
    <property type="entry name" value="PROKAR_LIPOPROTEIN"/>
    <property type="match status" value="1"/>
</dbReference>
<dbReference type="RefSeq" id="WP_193910454.1">
    <property type="nucleotide sequence ID" value="NZ_PRDL01000001.1"/>
</dbReference>
<dbReference type="Pfam" id="PF18914">
    <property type="entry name" value="DUF5666"/>
    <property type="match status" value="3"/>
</dbReference>
<feature type="domain" description="DUF5666" evidence="3">
    <location>
        <begin position="332"/>
        <end position="380"/>
    </location>
</feature>
<gene>
    <name evidence="4" type="ORF">C4F51_13150</name>
</gene>
<accession>A0A928V7W4</accession>
<dbReference type="EMBL" id="PRDL01000001">
    <property type="protein sequence ID" value="MBE8718134.1"/>
    <property type="molecule type" value="Genomic_DNA"/>
</dbReference>
<reference evidence="4" key="1">
    <citation type="submission" date="2018-07" db="EMBL/GenBank/DDBJ databases">
        <title>Genome assembly of strain Ka43.</title>
        <authorList>
            <person name="Kukolya J."/>
            <person name="Nagy I."/>
            <person name="Horvath B."/>
            <person name="Toth A."/>
        </authorList>
    </citation>
    <scope>NUCLEOTIDE SEQUENCE</scope>
    <source>
        <strain evidence="4">KB43</strain>
    </source>
</reference>
<evidence type="ECO:0000313" key="5">
    <source>
        <dbReference type="Proteomes" id="UP000652567"/>
    </source>
</evidence>
<dbReference type="AlphaFoldDB" id="A0A928V7W4"/>
<feature type="region of interest" description="Disordered" evidence="1">
    <location>
        <begin position="20"/>
        <end position="43"/>
    </location>
</feature>
<evidence type="ECO:0000313" key="4">
    <source>
        <dbReference type="EMBL" id="MBE8718134.1"/>
    </source>
</evidence>
<organism evidence="4 5">
    <name type="scientific">Cellvibrio polysaccharolyticus</name>
    <dbReference type="NCBI Taxonomy" id="2082724"/>
    <lineage>
        <taxon>Bacteria</taxon>
        <taxon>Pseudomonadati</taxon>
        <taxon>Pseudomonadota</taxon>
        <taxon>Gammaproteobacteria</taxon>
        <taxon>Cellvibrionales</taxon>
        <taxon>Cellvibrionaceae</taxon>
        <taxon>Cellvibrio</taxon>
    </lineage>
</organism>
<proteinExistence type="predicted"/>
<dbReference type="Proteomes" id="UP000652567">
    <property type="component" value="Unassembled WGS sequence"/>
</dbReference>
<evidence type="ECO:0000256" key="2">
    <source>
        <dbReference type="SAM" id="SignalP"/>
    </source>
</evidence>
<comment type="caution">
    <text evidence="4">The sequence shown here is derived from an EMBL/GenBank/DDBJ whole genome shotgun (WGS) entry which is preliminary data.</text>
</comment>
<feature type="domain" description="DUF5666" evidence="3">
    <location>
        <begin position="181"/>
        <end position="235"/>
    </location>
</feature>
<keyword evidence="2" id="KW-0732">Signal</keyword>
<feature type="signal peptide" evidence="2">
    <location>
        <begin position="1"/>
        <end position="20"/>
    </location>
</feature>
<evidence type="ECO:0000259" key="3">
    <source>
        <dbReference type="Pfam" id="PF18914"/>
    </source>
</evidence>
<keyword evidence="5" id="KW-1185">Reference proteome</keyword>
<name>A0A928V7W4_9GAMM</name>
<dbReference type="InterPro" id="IPR043724">
    <property type="entry name" value="DUF5666"/>
</dbReference>
<sequence>MQGYKKLLILAIAASLSACGGSSGSNNDRNNSTTPAPTPATPPVSTVALPAVIVGTVSAASNNSVDLNGYTLPTNNTPVRYAGQTLPANTLTAGWPVKVTTRDNKVEEILLNPSLAGEVTAVTGNSFTVAGATLDYSHASTKLKTGDFALIGTEQQADGSVRVTAFTTLSGGDIPLYYEVEGYLQELSETGKTFVLNNQSIDFSNAVIEEGPLKNGQWVEVFGRYNGSVFQASEVDVEDFGRADDTEIEGVITWVNEEKTAFELSGKVQFKVNTTTRFDDGKQQDLAIGRYVEVTVKQVNGEPVVTEVEFTKARQPDTAAPAARKFSVRGTAVYQNGAFSINGFNFVIDSTTRFEDRLMVEALDGTAVEIEGVVRDEQFIIREIERADTDNDIDLEGLVSNGSLWGYTATDNSLQAFEGKWVDIDCYFDGVNISLCKIDD</sequence>